<dbReference type="AlphaFoldDB" id="A0AB39I4A8"/>
<dbReference type="EMBL" id="CP162607">
    <property type="protein sequence ID" value="XDK37585.1"/>
    <property type="molecule type" value="Genomic_DNA"/>
</dbReference>
<evidence type="ECO:0000313" key="1">
    <source>
        <dbReference type="EMBL" id="XDK37585.1"/>
    </source>
</evidence>
<organism evidence="1">
    <name type="scientific">Pseudomonas sp. Hg7Tf</name>
    <dbReference type="NCBI Taxonomy" id="3236988"/>
    <lineage>
        <taxon>Bacteria</taxon>
        <taxon>Pseudomonadati</taxon>
        <taxon>Pseudomonadota</taxon>
        <taxon>Gammaproteobacteria</taxon>
        <taxon>Pseudomonadales</taxon>
        <taxon>Pseudomonadaceae</taxon>
        <taxon>Pseudomonas</taxon>
    </lineage>
</organism>
<proteinExistence type="predicted"/>
<dbReference type="RefSeq" id="WP_280040548.1">
    <property type="nucleotide sequence ID" value="NZ_CP162607.1"/>
</dbReference>
<protein>
    <submittedName>
        <fullName evidence="1">Uncharacterized protein</fullName>
    </submittedName>
</protein>
<reference evidence="1" key="1">
    <citation type="submission" date="2024-07" db="EMBL/GenBank/DDBJ databases">
        <title>Identification and characteristics of a novel species of coltsfoot's symbiotic bacteria.</title>
        <authorList>
            <person name="Juszczyk A."/>
            <person name="Jasielczuk I."/>
            <person name="Gurgul A."/>
            <person name="Rogala M."/>
            <person name="Kowalczyk A."/>
            <person name="Szmatola T."/>
            <person name="Kosecka-Strojek M."/>
            <person name="Arent Z."/>
            <person name="Latowski D."/>
        </authorList>
    </citation>
    <scope>NUCLEOTIDE SEQUENCE</scope>
    <source>
        <strain evidence="1">Hg7Tf</strain>
    </source>
</reference>
<accession>A0AB39I4A8</accession>
<gene>
    <name evidence="1" type="ORF">AB4Y39_02520</name>
</gene>
<name>A0AB39I4A8_9PSED</name>
<sequence>MTVNLPITYSKKTTKGAVDSRDEFFLQLPGRREVDVFHEQTGEPRRMTFEWTAVSQKVLASSLNHHPLYQPVLSSGCRFVGSTSQLRPAIVTYLWDIGIPQSPVACWANGKNAPVGRVEVATVLETSVAYAMDIPPPYRLKAGTYRGSQTYSIGPGGDFDFGNDVTELSGGSLTVNFVLDVQHAFIFEFPPGSGRAVLEPQGGWNAWLTGGRRPGRLYRDLPFRLWSTGPFKVYKQCQYEDGDRCGIRNDDSDQVPVTIALTLPAGVEHRGATVNRLALPTGRSAALQFEAATPTLNRAGQLHFEVARDDVGSMLAHPGSTYTGQVTVVFDAEL</sequence>